<name>A0A8H9ICJ4_9ALTE</name>
<accession>A0A8H9ICJ4</accession>
<comment type="caution">
    <text evidence="1">The sequence shown here is derived from an EMBL/GenBank/DDBJ whole genome shotgun (WGS) entry which is preliminary data.</text>
</comment>
<protein>
    <submittedName>
        <fullName evidence="1">Uncharacterized protein</fullName>
    </submittedName>
</protein>
<sequence>MLLGIGKAKHSKTCLVKRSLALTLGFMAFGFCNSLQSDGYIPFSAADRFALHNEMYIAGMTQQGLEQSYSGMFWHSL</sequence>
<proteinExistence type="predicted"/>
<reference evidence="1" key="2">
    <citation type="submission" date="2020-09" db="EMBL/GenBank/DDBJ databases">
        <authorList>
            <person name="Sun Q."/>
            <person name="Kim S."/>
        </authorList>
    </citation>
    <scope>NUCLEOTIDE SEQUENCE</scope>
    <source>
        <strain evidence="1">KCTC 32337</strain>
    </source>
</reference>
<evidence type="ECO:0000313" key="2">
    <source>
        <dbReference type="Proteomes" id="UP000622604"/>
    </source>
</evidence>
<dbReference type="AlphaFoldDB" id="A0A8H9ICJ4"/>
<dbReference type="Proteomes" id="UP000622604">
    <property type="component" value="Unassembled WGS sequence"/>
</dbReference>
<dbReference type="EMBL" id="BMZC01000009">
    <property type="protein sequence ID" value="GGZ71570.1"/>
    <property type="molecule type" value="Genomic_DNA"/>
</dbReference>
<reference evidence="1" key="1">
    <citation type="journal article" date="2014" name="Int. J. Syst. Evol. Microbiol.">
        <title>Complete genome sequence of Corynebacterium casei LMG S-19264T (=DSM 44701T), isolated from a smear-ripened cheese.</title>
        <authorList>
            <consortium name="US DOE Joint Genome Institute (JGI-PGF)"/>
            <person name="Walter F."/>
            <person name="Albersmeier A."/>
            <person name="Kalinowski J."/>
            <person name="Ruckert C."/>
        </authorList>
    </citation>
    <scope>NUCLEOTIDE SEQUENCE</scope>
    <source>
        <strain evidence="1">KCTC 32337</strain>
    </source>
</reference>
<dbReference type="RefSeq" id="WP_191866608.1">
    <property type="nucleotide sequence ID" value="NZ_BMZC01000009.1"/>
</dbReference>
<evidence type="ECO:0000313" key="1">
    <source>
        <dbReference type="EMBL" id="GGZ71570.1"/>
    </source>
</evidence>
<gene>
    <name evidence="1" type="ORF">GCM10011274_32500</name>
</gene>
<organism evidence="1 2">
    <name type="scientific">Paraglaciecola chathamensis</name>
    <dbReference type="NCBI Taxonomy" id="368405"/>
    <lineage>
        <taxon>Bacteria</taxon>
        <taxon>Pseudomonadati</taxon>
        <taxon>Pseudomonadota</taxon>
        <taxon>Gammaproteobacteria</taxon>
        <taxon>Alteromonadales</taxon>
        <taxon>Alteromonadaceae</taxon>
        <taxon>Paraglaciecola</taxon>
    </lineage>
</organism>